<dbReference type="EMBL" id="PPTF01000013">
    <property type="protein sequence ID" value="POB00163.1"/>
    <property type="molecule type" value="Genomic_DNA"/>
</dbReference>
<sequence length="180" mass="18751">MHGCVQPTAAGTGGGAGARGRKRGGVLPAVAAGQRGQVCPPAGWLGGRNRCGRSAAAVQSGSVAPVGHRAGWRCVQSRHLGGDQRADLRRPRKKLTEIGRALAGGASDVEVWPDCVPALELALACRSQLLVAPMGGVMGLRYEGVEAAMNMRGVPPDQRAELLRDIQVIEMAMVDAMARR</sequence>
<dbReference type="AlphaFoldDB" id="A0A2K4MT65"/>
<dbReference type="Proteomes" id="UP000236416">
    <property type="component" value="Unassembled WGS sequence"/>
</dbReference>
<proteinExistence type="predicted"/>
<feature type="region of interest" description="Disordered" evidence="1">
    <location>
        <begin position="1"/>
        <end position="22"/>
    </location>
</feature>
<reference evidence="2 3" key="1">
    <citation type="submission" date="2018-01" db="EMBL/GenBank/DDBJ databases">
        <title>Genomic Sequence of Chromobacterium MWU13-2610 from wild cranberry bogs within the Cape Cod National Seashore.</title>
        <authorList>
            <person name="O'Hara-Hanley K."/>
            <person name="Soby S."/>
            <person name="Harrison A."/>
        </authorList>
    </citation>
    <scope>NUCLEOTIDE SEQUENCE [LARGE SCALE GENOMIC DNA]</scope>
    <source>
        <strain evidence="2 3">MWU13-2610</strain>
    </source>
</reference>
<keyword evidence="3" id="KW-1185">Reference proteome</keyword>
<gene>
    <name evidence="2" type="ORF">C2134_02930</name>
</gene>
<name>A0A2K4MT65_9NEIS</name>
<accession>A0A2K4MT65</accession>
<evidence type="ECO:0000313" key="2">
    <source>
        <dbReference type="EMBL" id="POB00163.1"/>
    </source>
</evidence>
<comment type="caution">
    <text evidence="2">The sequence shown here is derived from an EMBL/GenBank/DDBJ whole genome shotgun (WGS) entry which is preliminary data.</text>
</comment>
<protein>
    <submittedName>
        <fullName evidence="2">Uncharacterized protein</fullName>
    </submittedName>
</protein>
<evidence type="ECO:0000313" key="3">
    <source>
        <dbReference type="Proteomes" id="UP000236416"/>
    </source>
</evidence>
<dbReference type="Pfam" id="PF08809">
    <property type="entry name" value="DUF1799"/>
    <property type="match status" value="1"/>
</dbReference>
<dbReference type="InterPro" id="IPR014915">
    <property type="entry name" value="Phage_TLS_TfmB"/>
</dbReference>
<organism evidence="2 3">
    <name type="scientific">Chromobacterium sinusclupearum</name>
    <dbReference type="NCBI Taxonomy" id="2077146"/>
    <lineage>
        <taxon>Bacteria</taxon>
        <taxon>Pseudomonadati</taxon>
        <taxon>Pseudomonadota</taxon>
        <taxon>Betaproteobacteria</taxon>
        <taxon>Neisseriales</taxon>
        <taxon>Chromobacteriaceae</taxon>
        <taxon>Chromobacterium</taxon>
    </lineage>
</organism>
<evidence type="ECO:0000256" key="1">
    <source>
        <dbReference type="SAM" id="MobiDB-lite"/>
    </source>
</evidence>